<dbReference type="GO" id="GO:0004553">
    <property type="term" value="F:hydrolase activity, hydrolyzing O-glycosyl compounds"/>
    <property type="evidence" value="ECO:0007669"/>
    <property type="project" value="InterPro"/>
</dbReference>
<organism evidence="7 8">
    <name type="scientific">Ensete ventricosum</name>
    <name type="common">Abyssinian banana</name>
    <name type="synonym">Musa ensete</name>
    <dbReference type="NCBI Taxonomy" id="4639"/>
    <lineage>
        <taxon>Eukaryota</taxon>
        <taxon>Viridiplantae</taxon>
        <taxon>Streptophyta</taxon>
        <taxon>Embryophyta</taxon>
        <taxon>Tracheophyta</taxon>
        <taxon>Spermatophyta</taxon>
        <taxon>Magnoliopsida</taxon>
        <taxon>Liliopsida</taxon>
        <taxon>Zingiberales</taxon>
        <taxon>Musaceae</taxon>
        <taxon>Ensete</taxon>
    </lineage>
</organism>
<dbReference type="Pfam" id="PF06955">
    <property type="entry name" value="XET_C"/>
    <property type="match status" value="1"/>
</dbReference>
<dbReference type="EC" id="2.4.1.207" evidence="1"/>
<evidence type="ECO:0000256" key="1">
    <source>
        <dbReference type="ARBA" id="ARBA00012152"/>
    </source>
</evidence>
<comment type="catalytic activity">
    <reaction evidence="5">
        <text>breaks a beta-(1-&gt;4) bond in the backbone of a xyloglucan and transfers the xyloglucanyl segment on to O-4 of the non-reducing terminal glucose residue of an acceptor, which can be a xyloglucan or an oligosaccharide of xyloglucan.</text>
        <dbReference type="EC" id="2.4.1.207"/>
    </reaction>
</comment>
<dbReference type="EMBL" id="AMZH03007196">
    <property type="protein sequence ID" value="RRT61914.1"/>
    <property type="molecule type" value="Genomic_DNA"/>
</dbReference>
<dbReference type="Proteomes" id="UP000287651">
    <property type="component" value="Unassembled WGS sequence"/>
</dbReference>
<keyword evidence="3" id="KW-0378">Hydrolase</keyword>
<dbReference type="GO" id="GO:0044042">
    <property type="term" value="P:glucan metabolic process"/>
    <property type="evidence" value="ECO:0007669"/>
    <property type="project" value="InterPro"/>
</dbReference>
<evidence type="ECO:0000259" key="6">
    <source>
        <dbReference type="PROSITE" id="PS51762"/>
    </source>
</evidence>
<dbReference type="InterPro" id="IPR010713">
    <property type="entry name" value="XET_C"/>
</dbReference>
<evidence type="ECO:0000313" key="8">
    <source>
        <dbReference type="Proteomes" id="UP000287651"/>
    </source>
</evidence>
<dbReference type="InterPro" id="IPR000757">
    <property type="entry name" value="Beta-glucanase-like"/>
</dbReference>
<dbReference type="PANTHER" id="PTHR31062">
    <property type="entry name" value="XYLOGLUCAN ENDOTRANSGLUCOSYLASE/HYDROLASE PROTEIN 8-RELATED"/>
    <property type="match status" value="1"/>
</dbReference>
<evidence type="ECO:0000313" key="7">
    <source>
        <dbReference type="EMBL" id="RRT61914.1"/>
    </source>
</evidence>
<dbReference type="GO" id="GO:0016762">
    <property type="term" value="F:xyloglucan:xyloglucosyl transferase activity"/>
    <property type="evidence" value="ECO:0007669"/>
    <property type="project" value="UniProtKB-EC"/>
</dbReference>
<name>A0A426ZD60_ENSVE</name>
<dbReference type="PROSITE" id="PS51762">
    <property type="entry name" value="GH16_2"/>
    <property type="match status" value="1"/>
</dbReference>
<comment type="caution">
    <text evidence="7">The sequence shown here is derived from an EMBL/GenBank/DDBJ whole genome shotgun (WGS) entry which is preliminary data.</text>
</comment>
<evidence type="ECO:0000256" key="3">
    <source>
        <dbReference type="ARBA" id="ARBA00022801"/>
    </source>
</evidence>
<dbReference type="InterPro" id="IPR044791">
    <property type="entry name" value="Beta-glucanase/XTH"/>
</dbReference>
<protein>
    <recommendedName>
        <fullName evidence="1">xyloglucan:xyloglucosyl transferase</fullName>
        <ecNumber evidence="1">2.4.1.207</ecNumber>
    </recommendedName>
</protein>
<proteinExistence type="predicted"/>
<dbReference type="AlphaFoldDB" id="A0A426ZD60"/>
<evidence type="ECO:0000256" key="2">
    <source>
        <dbReference type="ARBA" id="ARBA00022679"/>
    </source>
</evidence>
<sequence>MRILILAHGSCSSSSFMVDGTPIRDFKNLESKGIAFPKSQPMRIYSSLWNADDWATRGGLVKTDWSKAPFTASYRNFKADTCVPSSATSECASNSVPTNGGWWNQGLDSMGQQRMKWVEKNYMIYNYCSDLKRFPQGLPPECSIA</sequence>
<dbReference type="Pfam" id="PF00722">
    <property type="entry name" value="Glyco_hydro_16"/>
    <property type="match status" value="1"/>
</dbReference>
<reference evidence="7 8" key="1">
    <citation type="journal article" date="2014" name="Agronomy (Basel)">
        <title>A Draft Genome Sequence for Ensete ventricosum, the Drought-Tolerant Tree Against Hunger.</title>
        <authorList>
            <person name="Harrison J."/>
            <person name="Moore K.A."/>
            <person name="Paszkiewicz K."/>
            <person name="Jones T."/>
            <person name="Grant M."/>
            <person name="Ambacheew D."/>
            <person name="Muzemil S."/>
            <person name="Studholme D.J."/>
        </authorList>
    </citation>
    <scope>NUCLEOTIDE SEQUENCE [LARGE SCALE GENOMIC DNA]</scope>
</reference>
<keyword evidence="4" id="KW-0326">Glycosidase</keyword>
<evidence type="ECO:0000256" key="5">
    <source>
        <dbReference type="ARBA" id="ARBA00034022"/>
    </source>
</evidence>
<dbReference type="Gene3D" id="2.60.120.200">
    <property type="match status" value="1"/>
</dbReference>
<dbReference type="GO" id="GO:0048046">
    <property type="term" value="C:apoplast"/>
    <property type="evidence" value="ECO:0007669"/>
    <property type="project" value="InterPro"/>
</dbReference>
<accession>A0A426ZD60</accession>
<keyword evidence="2" id="KW-0808">Transferase</keyword>
<feature type="domain" description="GH16" evidence="6">
    <location>
        <begin position="1"/>
        <end position="74"/>
    </location>
</feature>
<gene>
    <name evidence="7" type="ORF">B296_00009359</name>
</gene>
<evidence type="ECO:0000256" key="4">
    <source>
        <dbReference type="ARBA" id="ARBA00023295"/>
    </source>
</evidence>
<dbReference type="SUPFAM" id="SSF49899">
    <property type="entry name" value="Concanavalin A-like lectins/glucanases"/>
    <property type="match status" value="1"/>
</dbReference>
<dbReference type="InterPro" id="IPR013320">
    <property type="entry name" value="ConA-like_dom_sf"/>
</dbReference>